<sequence length="101" mass="11580">MTIRVADRDLPDLIRNVIVTEKATIMMEQNKYVFDVVPQATKPQIKAAIESLFEVKVKRVDTQNLPRKTRRVGKFLGAKPKYKRAIVTIVEGQEIVLFPEV</sequence>
<dbReference type="InterPro" id="IPR013025">
    <property type="entry name" value="Ribosomal_uL23-like"/>
</dbReference>
<protein>
    <recommendedName>
        <fullName evidence="6">Large ribosomal subunit protein uL23</fullName>
    </recommendedName>
</protein>
<dbReference type="InterPro" id="IPR012677">
    <property type="entry name" value="Nucleotide-bd_a/b_plait_sf"/>
</dbReference>
<dbReference type="GO" id="GO:0005840">
    <property type="term" value="C:ribosome"/>
    <property type="evidence" value="ECO:0007669"/>
    <property type="project" value="UniProtKB-KW"/>
</dbReference>
<dbReference type="InterPro" id="IPR012678">
    <property type="entry name" value="Ribosomal_uL23/eL15/eS24_sf"/>
</dbReference>
<evidence type="ECO:0000256" key="6">
    <source>
        <dbReference type="HAMAP-Rule" id="MF_01369"/>
    </source>
</evidence>
<dbReference type="NCBIfam" id="NF004368">
    <property type="entry name" value="PRK05738.3-4"/>
    <property type="match status" value="1"/>
</dbReference>
<accession>A0A2T1F5B6</accession>
<evidence type="ECO:0000313" key="8">
    <source>
        <dbReference type="Proteomes" id="UP000238937"/>
    </source>
</evidence>
<comment type="caution">
    <text evidence="7">The sequence shown here is derived from an EMBL/GenBank/DDBJ whole genome shotgun (WGS) entry which is preliminary data.</text>
</comment>
<comment type="function">
    <text evidence="6">One of the early assembly proteins it binds 23S rRNA. One of the proteins that surrounds the polypeptide exit tunnel on the outside of the ribosome. Forms the main docking site for trigger factor binding to the ribosome.</text>
</comment>
<keyword evidence="2 6" id="KW-0699">rRNA-binding</keyword>
<reference evidence="7 8" key="1">
    <citation type="submission" date="2018-03" db="EMBL/GenBank/DDBJ databases">
        <title>The ancient ancestry and fast evolution of plastids.</title>
        <authorList>
            <person name="Moore K.R."/>
            <person name="Magnabosco C."/>
            <person name="Momper L."/>
            <person name="Gold D.A."/>
            <person name="Bosak T."/>
            <person name="Fournier G.P."/>
        </authorList>
    </citation>
    <scope>NUCLEOTIDE SEQUENCE [LARGE SCALE GENOMIC DNA]</scope>
    <source>
        <strain evidence="7 8">CCALA 037</strain>
    </source>
</reference>
<dbReference type="Gene3D" id="3.30.70.330">
    <property type="match status" value="1"/>
</dbReference>
<keyword evidence="4 6" id="KW-0689">Ribosomal protein</keyword>
<keyword evidence="3 6" id="KW-0694">RNA-binding</keyword>
<evidence type="ECO:0000256" key="2">
    <source>
        <dbReference type="ARBA" id="ARBA00022730"/>
    </source>
</evidence>
<evidence type="ECO:0000256" key="3">
    <source>
        <dbReference type="ARBA" id="ARBA00022884"/>
    </source>
</evidence>
<dbReference type="FunFam" id="3.30.70.330:FF:000001">
    <property type="entry name" value="50S ribosomal protein L23"/>
    <property type="match status" value="1"/>
</dbReference>
<dbReference type="GO" id="GO:0019843">
    <property type="term" value="F:rRNA binding"/>
    <property type="evidence" value="ECO:0007669"/>
    <property type="project" value="UniProtKB-UniRule"/>
</dbReference>
<dbReference type="Proteomes" id="UP000238937">
    <property type="component" value="Unassembled WGS sequence"/>
</dbReference>
<dbReference type="SUPFAM" id="SSF54189">
    <property type="entry name" value="Ribosomal proteins S24e, L23 and L15e"/>
    <property type="match status" value="1"/>
</dbReference>
<dbReference type="PANTHER" id="PTHR11620">
    <property type="entry name" value="60S RIBOSOMAL PROTEIN L23A"/>
    <property type="match status" value="1"/>
</dbReference>
<dbReference type="AlphaFoldDB" id="A0A2T1F5B6"/>
<keyword evidence="5 6" id="KW-0687">Ribonucleoprotein</keyword>
<dbReference type="OrthoDB" id="9793353at2"/>
<dbReference type="GO" id="GO:0003735">
    <property type="term" value="F:structural constituent of ribosome"/>
    <property type="evidence" value="ECO:0007669"/>
    <property type="project" value="InterPro"/>
</dbReference>
<proteinExistence type="inferred from homology"/>
<comment type="similarity">
    <text evidence="1 6">Belongs to the universal ribosomal protein uL23 family.</text>
</comment>
<organism evidence="7 8">
    <name type="scientific">Chamaesiphon polymorphus CCALA 037</name>
    <dbReference type="NCBI Taxonomy" id="2107692"/>
    <lineage>
        <taxon>Bacteria</taxon>
        <taxon>Bacillati</taxon>
        <taxon>Cyanobacteriota</taxon>
        <taxon>Cyanophyceae</taxon>
        <taxon>Gomontiellales</taxon>
        <taxon>Chamaesiphonaceae</taxon>
        <taxon>Chamaesiphon</taxon>
    </lineage>
</organism>
<dbReference type="GO" id="GO:0006412">
    <property type="term" value="P:translation"/>
    <property type="evidence" value="ECO:0007669"/>
    <property type="project" value="UniProtKB-UniRule"/>
</dbReference>
<dbReference type="NCBIfam" id="NF004363">
    <property type="entry name" value="PRK05738.2-4"/>
    <property type="match status" value="1"/>
</dbReference>
<dbReference type="RefSeq" id="WP_015161715.1">
    <property type="nucleotide sequence ID" value="NZ_PVWO01000730.1"/>
</dbReference>
<gene>
    <name evidence="6" type="primary">rplW</name>
    <name evidence="6" type="synonym">rpl23</name>
    <name evidence="7" type="ORF">C7B77_28740</name>
</gene>
<dbReference type="EMBL" id="PVWO01000730">
    <property type="protein sequence ID" value="PSB40159.1"/>
    <property type="molecule type" value="Genomic_DNA"/>
</dbReference>
<keyword evidence="8" id="KW-1185">Reference proteome</keyword>
<dbReference type="HAMAP" id="MF_01369_B">
    <property type="entry name" value="Ribosomal_uL23_B"/>
    <property type="match status" value="1"/>
</dbReference>
<dbReference type="Pfam" id="PF00276">
    <property type="entry name" value="Ribosomal_L23"/>
    <property type="match status" value="1"/>
</dbReference>
<evidence type="ECO:0000256" key="5">
    <source>
        <dbReference type="ARBA" id="ARBA00023274"/>
    </source>
</evidence>
<evidence type="ECO:0000256" key="4">
    <source>
        <dbReference type="ARBA" id="ARBA00022980"/>
    </source>
</evidence>
<evidence type="ECO:0000313" key="7">
    <source>
        <dbReference type="EMBL" id="PSB40159.1"/>
    </source>
</evidence>
<name>A0A2T1F5B6_9CYAN</name>
<comment type="subunit">
    <text evidence="6">Part of the 50S ribosomal subunit. Contacts protein L29, and trigger factor when it is bound to the ribosome.</text>
</comment>
<dbReference type="GO" id="GO:1990904">
    <property type="term" value="C:ribonucleoprotein complex"/>
    <property type="evidence" value="ECO:0007669"/>
    <property type="project" value="UniProtKB-KW"/>
</dbReference>
<evidence type="ECO:0000256" key="1">
    <source>
        <dbReference type="ARBA" id="ARBA00006700"/>
    </source>
</evidence>